<feature type="chain" id="PRO_5016855194" evidence="1">
    <location>
        <begin position="30"/>
        <end position="792"/>
    </location>
</feature>
<keyword evidence="1" id="KW-0732">Signal</keyword>
<gene>
    <name evidence="2" type="ORF">NCTC10736_01690</name>
</gene>
<proteinExistence type="predicted"/>
<organism evidence="2 3">
    <name type="scientific">Shewanella morhuae</name>
    <dbReference type="NCBI Taxonomy" id="365591"/>
    <lineage>
        <taxon>Bacteria</taxon>
        <taxon>Pseudomonadati</taxon>
        <taxon>Pseudomonadota</taxon>
        <taxon>Gammaproteobacteria</taxon>
        <taxon>Alteromonadales</taxon>
        <taxon>Shewanellaceae</taxon>
        <taxon>Shewanella</taxon>
    </lineage>
</organism>
<dbReference type="AlphaFoldDB" id="A0A380A6D6"/>
<protein>
    <submittedName>
        <fullName evidence="2">Bacterial putative lipoprotein (DUF940)</fullName>
    </submittedName>
</protein>
<dbReference type="Proteomes" id="UP000255061">
    <property type="component" value="Unassembled WGS sequence"/>
</dbReference>
<dbReference type="RefSeq" id="WP_115405968.1">
    <property type="nucleotide sequence ID" value="NZ_UGYV01000001.1"/>
</dbReference>
<evidence type="ECO:0000313" key="2">
    <source>
        <dbReference type="EMBL" id="SUI75323.1"/>
    </source>
</evidence>
<reference evidence="2 3" key="1">
    <citation type="submission" date="2018-06" db="EMBL/GenBank/DDBJ databases">
        <authorList>
            <consortium name="Pathogen Informatics"/>
            <person name="Doyle S."/>
        </authorList>
    </citation>
    <scope>NUCLEOTIDE SEQUENCE [LARGE SCALE GENOMIC DNA]</scope>
    <source>
        <strain evidence="2 3">NCTC10736</strain>
    </source>
</reference>
<sequence>MNNLTHSNLTLCKLSAIALALLPLFHAQADELSYPPLLASQSDFGGVGLMQMPTGRMAPEGEFNFATTYNSEYQHFSASVQLFPWFETTVRYTQVQDLLYSNDPSFSGSTKYTDKGIDFKIRLLEESYWLPETSFGIRDFGGTGLFDGEFVAATKRFGPIDFTLGIGWGYIGNSGNLTSDKKDLNNNCDRDTSYGGKGGEVDYQRWFKGCAALYGGIEYQTPWEPLRVKVEYDGNDYQSDFPVVRGGIDMPQDSKFNYGLLYRATSWSDFHLSYERGNTWTLGVSLQTNFNDLRQIKRDTPADKYRPLAAVPMSNKIPSKLSDIKQRQDEPVIASVDKIEPTIIAPAQPSTQTDTPALSTNAINAQMLNQTDWKKVAADLSKIAGYDNPKIYLDTHSVTIVANQLKYMDRKEAHHRAATILANNTDKQMITEYRLIETRYNQPITETRIDADKFAQVATYGYINADMADSTEVSIPRSPQGTLVTQTDVDWLDKLSFDVSPTMVQSFGGSEGFYMFNIGVTGSSAYRFNDNLELSGSLYLNLYDNYDKFLYDVPPDGTDLKRVRTLIRQYVQDSTVRATNLQLTWMDNLSDNIYYQAYGGYLEMMYGGVGSEFLYRPLNSQWAFGFNVNYAKQRDPDSMFGFFEDEQQVDPTSGRFYRVQTGVVTGHATAYYQPAWFPNTLLQVSAGQYLSDDKGVTIDLSKQFDSGVIVGAFATKTNLSAEEYGEGSFTKGFYVSIPFDLMTIRPTQSRGFLSWMPLTRDGGQMLGRKYNLFDVTDARAPWYTKPIADSTK</sequence>
<keyword evidence="2" id="KW-0449">Lipoprotein</keyword>
<dbReference type="EMBL" id="UGYV01000001">
    <property type="protein sequence ID" value="SUI75323.1"/>
    <property type="molecule type" value="Genomic_DNA"/>
</dbReference>
<dbReference type="InterPro" id="IPR010344">
    <property type="entry name" value="YbjH"/>
</dbReference>
<evidence type="ECO:0000313" key="3">
    <source>
        <dbReference type="Proteomes" id="UP000255061"/>
    </source>
</evidence>
<dbReference type="Pfam" id="PF06082">
    <property type="entry name" value="YjbH"/>
    <property type="match status" value="1"/>
</dbReference>
<evidence type="ECO:0000256" key="1">
    <source>
        <dbReference type="SAM" id="SignalP"/>
    </source>
</evidence>
<feature type="signal peptide" evidence="1">
    <location>
        <begin position="1"/>
        <end position="29"/>
    </location>
</feature>
<accession>A0A380A6D6</accession>
<name>A0A380A6D6_9GAMM</name>